<dbReference type="Pfam" id="PF01869">
    <property type="entry name" value="BcrAD_BadFG"/>
    <property type="match status" value="1"/>
</dbReference>
<gene>
    <name evidence="2" type="ORF">GEMMAAP_10410</name>
</gene>
<dbReference type="Proteomes" id="UP000076404">
    <property type="component" value="Chromosome"/>
</dbReference>
<protein>
    <recommendedName>
        <fullName evidence="1">ATPase BadF/BadG/BcrA/BcrD type domain-containing protein</fullName>
    </recommendedName>
</protein>
<dbReference type="STRING" id="1379270.GEMMAAP_10410"/>
<dbReference type="RefSeq" id="WP_026849798.1">
    <property type="nucleotide sequence ID" value="NZ_CP011454.1"/>
</dbReference>
<sequence length="316" mass="32561">MSAGPLDPTPLVVGVDGGGSRTRVLLADASGKVLARIEGPASALQPGQESLAADVIKSLIGEALTTAERTETRPAVCVVGVAGAGQERAAQALWSALAQRRIADDVSVQADATIAMDDAFGDSAGVLLIAGTGSVAYSKGPDGRTERCGGWGPNIGDEGSAHWLGRRALSVITAAHDGREPETALTGAILTALELESLDDIIPWAAKATPSAYALLAPVVAQVAATGDLRANALISFCVEELALHVRTLARRCFTDERAAIPVAFAGGLLARGSLVRKRLEQRLKSAVPGATIRSEEVDAARGAVRRARRLLGVEV</sequence>
<dbReference type="SUPFAM" id="SSF53067">
    <property type="entry name" value="Actin-like ATPase domain"/>
    <property type="match status" value="2"/>
</dbReference>
<dbReference type="KEGG" id="gph:GEMMAAP_10410"/>
<dbReference type="OrthoDB" id="9772633at2"/>
<dbReference type="AlphaFoldDB" id="A0A143BKU1"/>
<keyword evidence="3" id="KW-1185">Reference proteome</keyword>
<evidence type="ECO:0000313" key="3">
    <source>
        <dbReference type="Proteomes" id="UP000076404"/>
    </source>
</evidence>
<dbReference type="InterPro" id="IPR002731">
    <property type="entry name" value="ATPase_BadF"/>
</dbReference>
<dbReference type="EMBL" id="CP011454">
    <property type="protein sequence ID" value="AMW05120.1"/>
    <property type="molecule type" value="Genomic_DNA"/>
</dbReference>
<proteinExistence type="predicted"/>
<evidence type="ECO:0000313" key="2">
    <source>
        <dbReference type="EMBL" id="AMW05120.1"/>
    </source>
</evidence>
<organism evidence="2 3">
    <name type="scientific">Gemmatimonas phototrophica</name>
    <dbReference type="NCBI Taxonomy" id="1379270"/>
    <lineage>
        <taxon>Bacteria</taxon>
        <taxon>Pseudomonadati</taxon>
        <taxon>Gemmatimonadota</taxon>
        <taxon>Gemmatimonadia</taxon>
        <taxon>Gemmatimonadales</taxon>
        <taxon>Gemmatimonadaceae</taxon>
        <taxon>Gemmatimonas</taxon>
    </lineage>
</organism>
<dbReference type="CDD" id="cd24007">
    <property type="entry name" value="ASKHA_NBD_eukNAGK-like"/>
    <property type="match status" value="1"/>
</dbReference>
<reference evidence="2 3" key="2">
    <citation type="journal article" date="2016" name="Environ. Microbiol. Rep.">
        <title>Metagenomic evidence for the presence of phototrophic Gemmatimonadetes bacteria in diverse environments.</title>
        <authorList>
            <person name="Zeng Y."/>
            <person name="Baumbach J."/>
            <person name="Barbosa E.G."/>
            <person name="Azevedo V."/>
            <person name="Zhang C."/>
            <person name="Koblizek M."/>
        </authorList>
    </citation>
    <scope>NUCLEOTIDE SEQUENCE [LARGE SCALE GENOMIC DNA]</scope>
    <source>
        <strain evidence="2 3">AP64</strain>
    </source>
</reference>
<evidence type="ECO:0000259" key="1">
    <source>
        <dbReference type="Pfam" id="PF01869"/>
    </source>
</evidence>
<dbReference type="Gene3D" id="3.30.420.40">
    <property type="match status" value="2"/>
</dbReference>
<reference evidence="2 3" key="1">
    <citation type="journal article" date="2014" name="Proc. Natl. Acad. Sci. U.S.A.">
        <title>Functional type 2 photosynthetic reaction centers found in the rare bacterial phylum Gemmatimonadetes.</title>
        <authorList>
            <person name="Zeng Y."/>
            <person name="Feng F."/>
            <person name="Medova H."/>
            <person name="Dean J."/>
            <person name="Koblizek M."/>
        </authorList>
    </citation>
    <scope>NUCLEOTIDE SEQUENCE [LARGE SCALE GENOMIC DNA]</scope>
    <source>
        <strain evidence="2 3">AP64</strain>
    </source>
</reference>
<dbReference type="InterPro" id="IPR043129">
    <property type="entry name" value="ATPase_NBD"/>
</dbReference>
<dbReference type="eggNOG" id="COG2971">
    <property type="taxonomic scope" value="Bacteria"/>
</dbReference>
<accession>A0A143BKU1</accession>
<dbReference type="InterPro" id="IPR052519">
    <property type="entry name" value="Euk-type_GlcNAc_Kinase"/>
</dbReference>
<dbReference type="PANTHER" id="PTHR43190">
    <property type="entry name" value="N-ACETYL-D-GLUCOSAMINE KINASE"/>
    <property type="match status" value="1"/>
</dbReference>
<feature type="domain" description="ATPase BadF/BadG/BcrA/BcrD type" evidence="1">
    <location>
        <begin position="13"/>
        <end position="305"/>
    </location>
</feature>
<name>A0A143BKU1_9BACT</name>
<dbReference type="PANTHER" id="PTHR43190:SF3">
    <property type="entry name" value="N-ACETYL-D-GLUCOSAMINE KINASE"/>
    <property type="match status" value="1"/>
</dbReference>